<dbReference type="Proteomes" id="UP000030595">
    <property type="component" value="Unassembled WGS sequence"/>
</dbReference>
<organism evidence="1 2">
    <name type="scientific">Ureibacillus massiliensis 4400831 = CIP 108448 = CCUG 49529</name>
    <dbReference type="NCBI Taxonomy" id="1211035"/>
    <lineage>
        <taxon>Bacteria</taxon>
        <taxon>Bacillati</taxon>
        <taxon>Bacillota</taxon>
        <taxon>Bacilli</taxon>
        <taxon>Bacillales</taxon>
        <taxon>Caryophanaceae</taxon>
        <taxon>Ureibacillus</taxon>
    </lineage>
</organism>
<evidence type="ECO:0000313" key="1">
    <source>
        <dbReference type="EMBL" id="KGR91222.1"/>
    </source>
</evidence>
<dbReference type="EMBL" id="JPVQ01000009">
    <property type="protein sequence ID" value="KGR91222.1"/>
    <property type="molecule type" value="Genomic_DNA"/>
</dbReference>
<sequence>MSRSLSIIAVIKFEKKVAKMDNVIDFISIKNKKINDEILKIFSRSNSLDEAERIDKLVKESTLSVTDHHKFLAFVSFLEEKKLNPEGIFLSVLELSTHQFKMKYDLKWSSIAHMCFIFMKILNDSDPDKYDKFIKLKKRQ</sequence>
<reference evidence="1 2" key="1">
    <citation type="submission" date="2014-02" db="EMBL/GenBank/DDBJ databases">
        <title>Draft genome sequence of Lysinibacillus massiliensis CCUG 49529.</title>
        <authorList>
            <person name="Zhang F."/>
            <person name="Wang G."/>
            <person name="Zhang L."/>
        </authorList>
    </citation>
    <scope>NUCLEOTIDE SEQUENCE [LARGE SCALE GENOMIC DNA]</scope>
    <source>
        <strain evidence="1 2">CCUG 49529</strain>
    </source>
</reference>
<keyword evidence="2" id="KW-1185">Reference proteome</keyword>
<dbReference type="AlphaFoldDB" id="A0A0A3JW35"/>
<evidence type="ECO:0000313" key="2">
    <source>
        <dbReference type="Proteomes" id="UP000030595"/>
    </source>
</evidence>
<dbReference type="eggNOG" id="ENOG50348UT">
    <property type="taxonomic scope" value="Bacteria"/>
</dbReference>
<gene>
    <name evidence="1" type="ORF">CD30_07200</name>
</gene>
<name>A0A0A3JW35_9BACL</name>
<comment type="caution">
    <text evidence="1">The sequence shown here is derived from an EMBL/GenBank/DDBJ whole genome shotgun (WGS) entry which is preliminary data.</text>
</comment>
<protein>
    <submittedName>
        <fullName evidence="1">Uncharacterized protein</fullName>
    </submittedName>
</protein>
<proteinExistence type="predicted"/>
<accession>A0A0A3JW35</accession>